<feature type="transmembrane region" description="Helical" evidence="6">
    <location>
        <begin position="136"/>
        <end position="157"/>
    </location>
</feature>
<feature type="transmembrane region" description="Helical" evidence="6">
    <location>
        <begin position="109"/>
        <end position="130"/>
    </location>
</feature>
<feature type="domain" description="MARVEL" evidence="7">
    <location>
        <begin position="41"/>
        <end position="167"/>
    </location>
</feature>
<sequence length="190" mass="21801">MSQPQAPIRTLYTPKQQTRPEIPAVRVLATAQPRSYFDPWYLPTFAGGLRMVQIISTFIAFVCSLMVNQAFMGTYITFLSTMFCFICSLILIIFYLFNLVQLVPINWIFYELIYSALAAFLLIAAALTMIYSSVRWMYAVWIAAAFFCTVSVLAYIVDFFRLLKCMKDSNNAPDRTTYIPAVQSDQTYRS</sequence>
<proteinExistence type="predicted"/>
<dbReference type="InterPro" id="IPR050578">
    <property type="entry name" value="MARVEL-CKLF_proteins"/>
</dbReference>
<dbReference type="PROSITE" id="PS51225">
    <property type="entry name" value="MARVEL"/>
    <property type="match status" value="1"/>
</dbReference>
<feature type="transmembrane region" description="Helical" evidence="6">
    <location>
        <begin position="40"/>
        <end position="67"/>
    </location>
</feature>
<evidence type="ECO:0000256" key="5">
    <source>
        <dbReference type="PROSITE-ProRule" id="PRU00581"/>
    </source>
</evidence>
<dbReference type="WBParaSite" id="PSAMB.scaffold810size40972.g8815.t1">
    <property type="protein sequence ID" value="PSAMB.scaffold810size40972.g8815.t1"/>
    <property type="gene ID" value="PSAMB.scaffold810size40972.g8815"/>
</dbReference>
<dbReference type="Proteomes" id="UP000887566">
    <property type="component" value="Unplaced"/>
</dbReference>
<evidence type="ECO:0000259" key="7">
    <source>
        <dbReference type="PROSITE" id="PS51225"/>
    </source>
</evidence>
<evidence type="ECO:0000313" key="8">
    <source>
        <dbReference type="Proteomes" id="UP000887566"/>
    </source>
</evidence>
<dbReference type="GO" id="GO:0016020">
    <property type="term" value="C:membrane"/>
    <property type="evidence" value="ECO:0007669"/>
    <property type="project" value="UniProtKB-SubCell"/>
</dbReference>
<evidence type="ECO:0000256" key="3">
    <source>
        <dbReference type="ARBA" id="ARBA00022989"/>
    </source>
</evidence>
<organism evidence="8 9">
    <name type="scientific">Plectus sambesii</name>
    <dbReference type="NCBI Taxonomy" id="2011161"/>
    <lineage>
        <taxon>Eukaryota</taxon>
        <taxon>Metazoa</taxon>
        <taxon>Ecdysozoa</taxon>
        <taxon>Nematoda</taxon>
        <taxon>Chromadorea</taxon>
        <taxon>Plectida</taxon>
        <taxon>Plectina</taxon>
        <taxon>Plectoidea</taxon>
        <taxon>Plectidae</taxon>
        <taxon>Plectus</taxon>
    </lineage>
</organism>
<comment type="subcellular location">
    <subcellularLocation>
        <location evidence="1">Membrane</location>
        <topology evidence="1">Multi-pass membrane protein</topology>
    </subcellularLocation>
</comment>
<evidence type="ECO:0000313" key="9">
    <source>
        <dbReference type="WBParaSite" id="PSAMB.scaffold810size40972.g8815.t1"/>
    </source>
</evidence>
<dbReference type="InterPro" id="IPR008253">
    <property type="entry name" value="Marvel"/>
</dbReference>
<dbReference type="PANTHER" id="PTHR22776:SF97">
    <property type="entry name" value="RE01453P"/>
    <property type="match status" value="1"/>
</dbReference>
<keyword evidence="8" id="KW-1185">Reference proteome</keyword>
<name>A0A914XE92_9BILA</name>
<protein>
    <submittedName>
        <fullName evidence="9">MARVEL domain-containing protein</fullName>
    </submittedName>
</protein>
<reference evidence="9" key="1">
    <citation type="submission" date="2022-11" db="UniProtKB">
        <authorList>
            <consortium name="WormBaseParasite"/>
        </authorList>
    </citation>
    <scope>IDENTIFICATION</scope>
</reference>
<evidence type="ECO:0000256" key="2">
    <source>
        <dbReference type="ARBA" id="ARBA00022692"/>
    </source>
</evidence>
<keyword evidence="3 6" id="KW-1133">Transmembrane helix</keyword>
<keyword evidence="4 5" id="KW-0472">Membrane</keyword>
<dbReference type="AlphaFoldDB" id="A0A914XE92"/>
<accession>A0A914XE92</accession>
<dbReference type="PANTHER" id="PTHR22776">
    <property type="entry name" value="MARVEL-CONTAINING POTENTIAL LIPID RAFT-ASSOCIATED PROTEIN"/>
    <property type="match status" value="1"/>
</dbReference>
<evidence type="ECO:0000256" key="6">
    <source>
        <dbReference type="SAM" id="Phobius"/>
    </source>
</evidence>
<feature type="transmembrane region" description="Helical" evidence="6">
    <location>
        <begin position="73"/>
        <end position="97"/>
    </location>
</feature>
<evidence type="ECO:0000256" key="1">
    <source>
        <dbReference type="ARBA" id="ARBA00004141"/>
    </source>
</evidence>
<evidence type="ECO:0000256" key="4">
    <source>
        <dbReference type="ARBA" id="ARBA00023136"/>
    </source>
</evidence>
<keyword evidence="2 5" id="KW-0812">Transmembrane</keyword>